<dbReference type="InterPro" id="IPR036291">
    <property type="entry name" value="NAD(P)-bd_dom_sf"/>
</dbReference>
<dbReference type="EMBL" id="HBIM01022736">
    <property type="protein sequence ID" value="CAE0420061.1"/>
    <property type="molecule type" value="Transcribed_RNA"/>
</dbReference>
<dbReference type="SUPFAM" id="SSF51735">
    <property type="entry name" value="NAD(P)-binding Rossmann-fold domains"/>
    <property type="match status" value="1"/>
</dbReference>
<accession>A0A7S3LFR6</accession>
<evidence type="ECO:0000313" key="3">
    <source>
        <dbReference type="EMBL" id="CAE0420061.1"/>
    </source>
</evidence>
<keyword evidence="1" id="KW-0732">Signal</keyword>
<feature type="signal peptide" evidence="1">
    <location>
        <begin position="1"/>
        <end position="17"/>
    </location>
</feature>
<gene>
    <name evidence="3" type="ORF">ACOF00016_LOCUS16852</name>
</gene>
<organism evidence="3">
    <name type="scientific">Amphora coffeiformis</name>
    <dbReference type="NCBI Taxonomy" id="265554"/>
    <lineage>
        <taxon>Eukaryota</taxon>
        <taxon>Sar</taxon>
        <taxon>Stramenopiles</taxon>
        <taxon>Ochrophyta</taxon>
        <taxon>Bacillariophyta</taxon>
        <taxon>Bacillariophyceae</taxon>
        <taxon>Bacillariophycidae</taxon>
        <taxon>Thalassiophysales</taxon>
        <taxon>Catenulaceae</taxon>
        <taxon>Amphora</taxon>
    </lineage>
</organism>
<dbReference type="InterPro" id="IPR051207">
    <property type="entry name" value="ComplexI_NDUFA9_subunit"/>
</dbReference>
<reference evidence="3" key="1">
    <citation type="submission" date="2021-01" db="EMBL/GenBank/DDBJ databases">
        <authorList>
            <person name="Corre E."/>
            <person name="Pelletier E."/>
            <person name="Niang G."/>
            <person name="Scheremetjew M."/>
            <person name="Finn R."/>
            <person name="Kale V."/>
            <person name="Holt S."/>
            <person name="Cochrane G."/>
            <person name="Meng A."/>
            <person name="Brown T."/>
            <person name="Cohen L."/>
        </authorList>
    </citation>
    <scope>NUCLEOTIDE SEQUENCE</scope>
    <source>
        <strain evidence="3">CCMP127</strain>
    </source>
</reference>
<dbReference type="Gene3D" id="3.40.50.720">
    <property type="entry name" value="NAD(P)-binding Rossmann-like Domain"/>
    <property type="match status" value="1"/>
</dbReference>
<dbReference type="PANTHER" id="PTHR12126:SF16">
    <property type="entry name" value="MIOREX COMPLEX COMPONENT 2"/>
    <property type="match status" value="1"/>
</dbReference>
<dbReference type="GO" id="GO:0005739">
    <property type="term" value="C:mitochondrion"/>
    <property type="evidence" value="ECO:0007669"/>
    <property type="project" value="TreeGrafter"/>
</dbReference>
<feature type="domain" description="NAD(P)-binding" evidence="2">
    <location>
        <begin position="79"/>
        <end position="223"/>
    </location>
</feature>
<dbReference type="AlphaFoldDB" id="A0A7S3LFR6"/>
<evidence type="ECO:0000256" key="1">
    <source>
        <dbReference type="SAM" id="SignalP"/>
    </source>
</evidence>
<dbReference type="GO" id="GO:0044877">
    <property type="term" value="F:protein-containing complex binding"/>
    <property type="evidence" value="ECO:0007669"/>
    <property type="project" value="TreeGrafter"/>
</dbReference>
<dbReference type="Pfam" id="PF13460">
    <property type="entry name" value="NAD_binding_10"/>
    <property type="match status" value="1"/>
</dbReference>
<proteinExistence type="predicted"/>
<sequence length="306" mass="31587">MRAATFFFLAFVGVCSGFVVLPPATTTITPCASSHPTTALHAVDRRGFVVSGIAGIASTIFADPSFASDNDSKKVLVLGGTGMVGSEVVKVLQGLGFNVLATSTDGRDGTVALDFRQEPKDLAAQVEALAQGCTAVISTVGVIGTENDEMVNRGSGIAASAAKKAGVSRFSYISVAPEVREFGEGFDFLQSYMQGKAFSEASIQDEFGSSASYTLIEPTFIYGGDKFALNPPRVASGYGQLIETLLSSAPFRAATNIAPEGFIKIALEPPVSASSVAKAAVAGALGKSSVAVLDTYDKIIEASKLV</sequence>
<dbReference type="PANTHER" id="PTHR12126">
    <property type="entry name" value="NADH-UBIQUINONE OXIDOREDUCTASE 39 KDA SUBUNIT-RELATED"/>
    <property type="match status" value="1"/>
</dbReference>
<protein>
    <recommendedName>
        <fullName evidence="2">NAD(P)-binding domain-containing protein</fullName>
    </recommendedName>
</protein>
<dbReference type="InterPro" id="IPR016040">
    <property type="entry name" value="NAD(P)-bd_dom"/>
</dbReference>
<name>A0A7S3LFR6_9STRA</name>
<evidence type="ECO:0000259" key="2">
    <source>
        <dbReference type="Pfam" id="PF13460"/>
    </source>
</evidence>
<feature type="chain" id="PRO_5031041955" description="NAD(P)-binding domain-containing protein" evidence="1">
    <location>
        <begin position="18"/>
        <end position="306"/>
    </location>
</feature>